<dbReference type="GO" id="GO:0004065">
    <property type="term" value="F:arylsulfatase activity"/>
    <property type="evidence" value="ECO:0007669"/>
    <property type="project" value="TreeGrafter"/>
</dbReference>
<evidence type="ECO:0000259" key="6">
    <source>
        <dbReference type="Pfam" id="PF00884"/>
    </source>
</evidence>
<evidence type="ECO:0000313" key="7">
    <source>
        <dbReference type="EMBL" id="KIA91764.1"/>
    </source>
</evidence>
<dbReference type="InterPro" id="IPR050738">
    <property type="entry name" value="Sulfatase"/>
</dbReference>
<keyword evidence="5" id="KW-0732">Signal</keyword>
<dbReference type="GO" id="GO:0046872">
    <property type="term" value="F:metal ion binding"/>
    <property type="evidence" value="ECO:0007669"/>
    <property type="project" value="UniProtKB-KW"/>
</dbReference>
<gene>
    <name evidence="7" type="ORF">OC25_20685</name>
</gene>
<dbReference type="PROSITE" id="PS00523">
    <property type="entry name" value="SULFATASE_1"/>
    <property type="match status" value="1"/>
</dbReference>
<accession>A0A0C1FV79</accession>
<evidence type="ECO:0000256" key="3">
    <source>
        <dbReference type="ARBA" id="ARBA00022801"/>
    </source>
</evidence>
<dbReference type="CDD" id="cd16145">
    <property type="entry name" value="ARS_like"/>
    <property type="match status" value="1"/>
</dbReference>
<dbReference type="OrthoDB" id="9764377at2"/>
<reference evidence="7 8" key="1">
    <citation type="submission" date="2014-10" db="EMBL/GenBank/DDBJ databases">
        <title>Pedobacter Kyungheensis.</title>
        <authorList>
            <person name="Anderson B.M."/>
            <person name="Newman J.D."/>
        </authorList>
    </citation>
    <scope>NUCLEOTIDE SEQUENCE [LARGE SCALE GENOMIC DNA]</scope>
    <source>
        <strain evidence="7 8">KACC 16221</strain>
    </source>
</reference>
<organism evidence="7 8">
    <name type="scientific">Pedobacter kyungheensis</name>
    <dbReference type="NCBI Taxonomy" id="1069985"/>
    <lineage>
        <taxon>Bacteria</taxon>
        <taxon>Pseudomonadati</taxon>
        <taxon>Bacteroidota</taxon>
        <taxon>Sphingobacteriia</taxon>
        <taxon>Sphingobacteriales</taxon>
        <taxon>Sphingobacteriaceae</taxon>
        <taxon>Pedobacter</taxon>
    </lineage>
</organism>
<keyword evidence="3" id="KW-0378">Hydrolase</keyword>
<dbReference type="InterPro" id="IPR017850">
    <property type="entry name" value="Alkaline_phosphatase_core_sf"/>
</dbReference>
<dbReference type="SUPFAM" id="SSF53649">
    <property type="entry name" value="Alkaline phosphatase-like"/>
    <property type="match status" value="1"/>
</dbReference>
<dbReference type="RefSeq" id="WP_039479956.1">
    <property type="nucleotide sequence ID" value="NZ_JSYN01000027.1"/>
</dbReference>
<comment type="similarity">
    <text evidence="1">Belongs to the sulfatase family.</text>
</comment>
<keyword evidence="4" id="KW-0106">Calcium</keyword>
<evidence type="ECO:0000256" key="2">
    <source>
        <dbReference type="ARBA" id="ARBA00022723"/>
    </source>
</evidence>
<dbReference type="AlphaFoldDB" id="A0A0C1FV79"/>
<dbReference type="Gene3D" id="3.40.720.10">
    <property type="entry name" value="Alkaline Phosphatase, subunit A"/>
    <property type="match status" value="1"/>
</dbReference>
<proteinExistence type="inferred from homology"/>
<dbReference type="Gene3D" id="3.30.1120.10">
    <property type="match status" value="1"/>
</dbReference>
<evidence type="ECO:0000256" key="4">
    <source>
        <dbReference type="ARBA" id="ARBA00022837"/>
    </source>
</evidence>
<feature type="domain" description="Sulfatase N-terminal" evidence="6">
    <location>
        <begin position="32"/>
        <end position="403"/>
    </location>
</feature>
<sequence>MKRKLLLIALSLFTFCTAFAQKTVKKANQSKPNIVYILADDMGYGELGCYGQDKIETPNLDALAKRGMKFTQHYAYPVCAPSRYILMTGQNSGKAFIRGNHEWGERGPVWDFKAMEENPYLEGQYPIPDSTVTLAEVLKSAGYTTGMVGKWGLGAPFTTGFPTQQGFDYFYGYICQRQDHTYYSGHLWENENRVPLDNKIQAPTVTFPKDLDSLDEKNYERYAQKDYAPDFLIKAALKFIDKNAAKPFFLYYPTPLPHVSLQAPKDLVAYYHQKFGDEKPFLGDGSYFPCRYPRATYAAMITLLDRQVGELIKELKAKGVYDNTIILFSADNGVAFNAGVDPVFFNSAGPFKGNFGWGKGFVHEGGIREPFIVSWPGKVKPGSTSDLIASTMDMMPTFCDLLGLNTPKEVDGISILPTLLGQQQKNTHPYLYFEYPEYGGQQAIRLGNWKGVRLNMLKGNAKWALYNLESDIKEENDLASKHPDIVEKMIKISKQEHRTPALSRFLIPVLEQEMK</sequence>
<dbReference type="InterPro" id="IPR000917">
    <property type="entry name" value="Sulfatase_N"/>
</dbReference>
<evidence type="ECO:0000256" key="5">
    <source>
        <dbReference type="SAM" id="SignalP"/>
    </source>
</evidence>
<protein>
    <submittedName>
        <fullName evidence="7">N-acetylgalactosamine-6-sulfatase</fullName>
    </submittedName>
</protein>
<feature type="signal peptide" evidence="5">
    <location>
        <begin position="1"/>
        <end position="20"/>
    </location>
</feature>
<dbReference type="PANTHER" id="PTHR42693:SF53">
    <property type="entry name" value="ENDO-4-O-SULFATASE"/>
    <property type="match status" value="1"/>
</dbReference>
<keyword evidence="2" id="KW-0479">Metal-binding</keyword>
<comment type="caution">
    <text evidence="7">The sequence shown here is derived from an EMBL/GenBank/DDBJ whole genome shotgun (WGS) entry which is preliminary data.</text>
</comment>
<dbReference type="Proteomes" id="UP000031246">
    <property type="component" value="Unassembled WGS sequence"/>
</dbReference>
<dbReference type="PANTHER" id="PTHR42693">
    <property type="entry name" value="ARYLSULFATASE FAMILY MEMBER"/>
    <property type="match status" value="1"/>
</dbReference>
<evidence type="ECO:0000256" key="1">
    <source>
        <dbReference type="ARBA" id="ARBA00008779"/>
    </source>
</evidence>
<dbReference type="EMBL" id="JSYN01000027">
    <property type="protein sequence ID" value="KIA91764.1"/>
    <property type="molecule type" value="Genomic_DNA"/>
</dbReference>
<dbReference type="Pfam" id="PF00884">
    <property type="entry name" value="Sulfatase"/>
    <property type="match status" value="1"/>
</dbReference>
<name>A0A0C1FV79_9SPHI</name>
<dbReference type="InterPro" id="IPR024607">
    <property type="entry name" value="Sulfatase_CS"/>
</dbReference>
<evidence type="ECO:0000313" key="8">
    <source>
        <dbReference type="Proteomes" id="UP000031246"/>
    </source>
</evidence>
<keyword evidence="8" id="KW-1185">Reference proteome</keyword>
<feature type="chain" id="PRO_5002145315" evidence="5">
    <location>
        <begin position="21"/>
        <end position="515"/>
    </location>
</feature>